<evidence type="ECO:0000313" key="2">
    <source>
        <dbReference type="Proteomes" id="UP000701853"/>
    </source>
</evidence>
<evidence type="ECO:0000313" key="1">
    <source>
        <dbReference type="EMBL" id="KAG8480751.1"/>
    </source>
</evidence>
<protein>
    <recommendedName>
        <fullName evidence="3">Reverse transcriptase Ty1/copia-type domain-containing protein</fullName>
    </recommendedName>
</protein>
<evidence type="ECO:0008006" key="3">
    <source>
        <dbReference type="Google" id="ProtNLM"/>
    </source>
</evidence>
<dbReference type="Proteomes" id="UP000701853">
    <property type="component" value="Chromosome 10"/>
</dbReference>
<dbReference type="EMBL" id="JAHUZN010000010">
    <property type="protein sequence ID" value="KAG8480751.1"/>
    <property type="molecule type" value="Genomic_DNA"/>
</dbReference>
<gene>
    <name evidence="1" type="ORF">CXB51_025128</name>
</gene>
<name>A0A8J5YJH4_9ROSI</name>
<accession>A0A8J5YJH4</accession>
<organism evidence="1 2">
    <name type="scientific">Gossypium anomalum</name>
    <dbReference type="NCBI Taxonomy" id="47600"/>
    <lineage>
        <taxon>Eukaryota</taxon>
        <taxon>Viridiplantae</taxon>
        <taxon>Streptophyta</taxon>
        <taxon>Embryophyta</taxon>
        <taxon>Tracheophyta</taxon>
        <taxon>Spermatophyta</taxon>
        <taxon>Magnoliopsida</taxon>
        <taxon>eudicotyledons</taxon>
        <taxon>Gunneridae</taxon>
        <taxon>Pentapetalae</taxon>
        <taxon>rosids</taxon>
        <taxon>malvids</taxon>
        <taxon>Malvales</taxon>
        <taxon>Malvaceae</taxon>
        <taxon>Malvoideae</taxon>
        <taxon>Gossypium</taxon>
    </lineage>
</organism>
<reference evidence="1 2" key="1">
    <citation type="journal article" date="2021" name="bioRxiv">
        <title>The Gossypium anomalum genome as a resource for cotton improvement and evolutionary analysis of hybrid incompatibility.</title>
        <authorList>
            <person name="Grover C.E."/>
            <person name="Yuan D."/>
            <person name="Arick M.A."/>
            <person name="Miller E.R."/>
            <person name="Hu G."/>
            <person name="Peterson D.G."/>
            <person name="Wendel J.F."/>
            <person name="Udall J.A."/>
        </authorList>
    </citation>
    <scope>NUCLEOTIDE SEQUENCE [LARGE SCALE GENOMIC DNA]</scope>
    <source>
        <strain evidence="1">JFW-Udall</strain>
        <tissue evidence="1">Leaf</tissue>
    </source>
</reference>
<dbReference type="InterPro" id="IPR029071">
    <property type="entry name" value="Ubiquitin-like_domsf"/>
</dbReference>
<sequence length="528" mass="59759">METSRRITATQSTLISLSESELKRHADGSIARYKGRLVVKGYLRKLALTFMRLSVRLSSQQPFVLSYGDQTLVCKLKKALYGLKQAPRAWFSKLRDFLLRSQFVLTKSDSSCLFEKLRMFVSMSLFMWTTSLLLGMTKRAKMDQATGSPTPMVTSCVLSRHVGSAVENASDYRSIVGALQYVVITRPDIAFAVNKVCQFIHQPLDQHFKAVKRILRYLQNTMDYGLHFTRAVNLDLVGYSDANWGTDVDDRRSTTGFYVFLGGNPVAWGSKKQKVVSRSTAEAEYRGLAHTVTEMVWLESLLSQLHISPTRQAAVWCDNSGAVAVSANPVLHSKFKHVELDLFFVRERVVVGRLSCLKLIAKPGQSAVMRKLEVCFSLSVKLCEISFDGSPITHINPLFSANRLELEDGDSIDVIRRDVSASTETTLISLPRAKGEMTITLKVGLFGTDHHLLYLIGRSTLLEYLFLDYADRTSLFYEKIRFYIQKRWLLIDPKKTADDYKMEDGVFSFHLIKLLENVICGQHLLLRS</sequence>
<dbReference type="SUPFAM" id="SSF54236">
    <property type="entry name" value="Ubiquitin-like"/>
    <property type="match status" value="1"/>
</dbReference>
<dbReference type="PANTHER" id="PTHR11439">
    <property type="entry name" value="GAG-POL-RELATED RETROTRANSPOSON"/>
    <property type="match status" value="1"/>
</dbReference>
<dbReference type="AlphaFoldDB" id="A0A8J5YJH4"/>
<keyword evidence="2" id="KW-1185">Reference proteome</keyword>
<dbReference type="InterPro" id="IPR043502">
    <property type="entry name" value="DNA/RNA_pol_sf"/>
</dbReference>
<dbReference type="SUPFAM" id="SSF56672">
    <property type="entry name" value="DNA/RNA polymerases"/>
    <property type="match status" value="1"/>
</dbReference>
<dbReference type="PANTHER" id="PTHR11439:SF455">
    <property type="entry name" value="RLK (RECEPTOR-LIKE PROTEIN KINASE) 8, PUTATIVE-RELATED"/>
    <property type="match status" value="1"/>
</dbReference>
<dbReference type="CDD" id="cd09272">
    <property type="entry name" value="RNase_HI_RT_Ty1"/>
    <property type="match status" value="1"/>
</dbReference>
<comment type="caution">
    <text evidence="1">The sequence shown here is derived from an EMBL/GenBank/DDBJ whole genome shotgun (WGS) entry which is preliminary data.</text>
</comment>
<dbReference type="Gene3D" id="3.10.20.90">
    <property type="entry name" value="Phosphatidylinositol 3-kinase Catalytic Subunit, Chain A, domain 1"/>
    <property type="match status" value="1"/>
</dbReference>
<dbReference type="OrthoDB" id="1737296at2759"/>
<proteinExistence type="predicted"/>